<keyword evidence="1" id="KW-0812">Transmembrane</keyword>
<sequence length="75" mass="7871">MDARRVLGWTVAGIAVLVAVVHWVAHLGYRVLPLSLGWQDLLLGYPVAALLGVAAALILGSGAAFSRAGPRRSRP</sequence>
<reference evidence="3" key="1">
    <citation type="journal article" date="2019" name="Int. J. Syst. Evol. Microbiol.">
        <title>The Global Catalogue of Microorganisms (GCM) 10K type strain sequencing project: providing services to taxonomists for standard genome sequencing and annotation.</title>
        <authorList>
            <consortium name="The Broad Institute Genomics Platform"/>
            <consortium name="The Broad Institute Genome Sequencing Center for Infectious Disease"/>
            <person name="Wu L."/>
            <person name="Ma J."/>
        </authorList>
    </citation>
    <scope>NUCLEOTIDE SEQUENCE [LARGE SCALE GENOMIC DNA]</scope>
    <source>
        <strain evidence="3">JCM 16548</strain>
    </source>
</reference>
<protein>
    <submittedName>
        <fullName evidence="2">Uncharacterized protein</fullName>
    </submittedName>
</protein>
<feature type="transmembrane region" description="Helical" evidence="1">
    <location>
        <begin position="7"/>
        <end position="25"/>
    </location>
</feature>
<dbReference type="Proteomes" id="UP001500051">
    <property type="component" value="Unassembled WGS sequence"/>
</dbReference>
<accession>A0ABP7E401</accession>
<keyword evidence="1" id="KW-1133">Transmembrane helix</keyword>
<name>A0ABP7E401_9ACTN</name>
<comment type="caution">
    <text evidence="2">The sequence shown here is derived from an EMBL/GenBank/DDBJ whole genome shotgun (WGS) entry which is preliminary data.</text>
</comment>
<evidence type="ECO:0000256" key="1">
    <source>
        <dbReference type="SAM" id="Phobius"/>
    </source>
</evidence>
<keyword evidence="3" id="KW-1185">Reference proteome</keyword>
<evidence type="ECO:0000313" key="3">
    <source>
        <dbReference type="Proteomes" id="UP001500051"/>
    </source>
</evidence>
<gene>
    <name evidence="2" type="ORF">GCM10022204_36390</name>
</gene>
<organism evidence="2 3">
    <name type="scientific">Microlunatus aurantiacus</name>
    <dbReference type="NCBI Taxonomy" id="446786"/>
    <lineage>
        <taxon>Bacteria</taxon>
        <taxon>Bacillati</taxon>
        <taxon>Actinomycetota</taxon>
        <taxon>Actinomycetes</taxon>
        <taxon>Propionibacteriales</taxon>
        <taxon>Propionibacteriaceae</taxon>
        <taxon>Microlunatus</taxon>
    </lineage>
</organism>
<evidence type="ECO:0000313" key="2">
    <source>
        <dbReference type="EMBL" id="GAA3714016.1"/>
    </source>
</evidence>
<proteinExistence type="predicted"/>
<feature type="transmembrane region" description="Helical" evidence="1">
    <location>
        <begin position="45"/>
        <end position="65"/>
    </location>
</feature>
<dbReference type="RefSeq" id="WP_344813882.1">
    <property type="nucleotide sequence ID" value="NZ_BAAAYX010000019.1"/>
</dbReference>
<dbReference type="EMBL" id="BAAAYX010000019">
    <property type="protein sequence ID" value="GAA3714016.1"/>
    <property type="molecule type" value="Genomic_DNA"/>
</dbReference>
<keyword evidence="1" id="KW-0472">Membrane</keyword>